<dbReference type="InterPro" id="IPR013655">
    <property type="entry name" value="PAS_fold_3"/>
</dbReference>
<dbReference type="InterPro" id="IPR035965">
    <property type="entry name" value="PAS-like_dom_sf"/>
</dbReference>
<dbReference type="PANTHER" id="PTHR43156">
    <property type="entry name" value="STAGE II SPORULATION PROTEIN E-RELATED"/>
    <property type="match status" value="1"/>
</dbReference>
<name>A0ABV5P0Z1_9ACTN</name>
<dbReference type="InterPro" id="IPR000014">
    <property type="entry name" value="PAS"/>
</dbReference>
<dbReference type="NCBIfam" id="TIGR00229">
    <property type="entry name" value="sensory_box"/>
    <property type="match status" value="1"/>
</dbReference>
<dbReference type="Gene3D" id="3.30.450.40">
    <property type="match status" value="1"/>
</dbReference>
<dbReference type="SUPFAM" id="SSF81606">
    <property type="entry name" value="PP2C-like"/>
    <property type="match status" value="1"/>
</dbReference>
<dbReference type="SMART" id="SM00086">
    <property type="entry name" value="PAC"/>
    <property type="match status" value="1"/>
</dbReference>
<dbReference type="InterPro" id="IPR052016">
    <property type="entry name" value="Bact_Sigma-Reg"/>
</dbReference>
<dbReference type="CDD" id="cd00130">
    <property type="entry name" value="PAS"/>
    <property type="match status" value="1"/>
</dbReference>
<dbReference type="Pfam" id="PF07228">
    <property type="entry name" value="SpoIIE"/>
    <property type="match status" value="1"/>
</dbReference>
<dbReference type="SMART" id="SM00331">
    <property type="entry name" value="PP2C_SIG"/>
    <property type="match status" value="1"/>
</dbReference>
<dbReference type="Gene3D" id="3.60.40.10">
    <property type="entry name" value="PPM-type phosphatase domain"/>
    <property type="match status" value="1"/>
</dbReference>
<dbReference type="InterPro" id="IPR001610">
    <property type="entry name" value="PAC"/>
</dbReference>
<dbReference type="SUPFAM" id="SSF55781">
    <property type="entry name" value="GAF domain-like"/>
    <property type="match status" value="1"/>
</dbReference>
<feature type="domain" description="PAS" evidence="2">
    <location>
        <begin position="144"/>
        <end position="210"/>
    </location>
</feature>
<dbReference type="Pfam" id="PF08447">
    <property type="entry name" value="PAS_3"/>
    <property type="match status" value="1"/>
</dbReference>
<dbReference type="Gene3D" id="3.30.450.20">
    <property type="entry name" value="PAS domain"/>
    <property type="match status" value="2"/>
</dbReference>
<keyword evidence="5" id="KW-1185">Reference proteome</keyword>
<dbReference type="Proteomes" id="UP001589568">
    <property type="component" value="Unassembled WGS sequence"/>
</dbReference>
<gene>
    <name evidence="4" type="ORF">ACFFR3_42635</name>
</gene>
<dbReference type="InterPro" id="IPR013656">
    <property type="entry name" value="PAS_4"/>
</dbReference>
<dbReference type="InterPro" id="IPR036457">
    <property type="entry name" value="PPM-type-like_dom_sf"/>
</dbReference>
<dbReference type="Pfam" id="PF08448">
    <property type="entry name" value="PAS_4"/>
    <property type="match status" value="1"/>
</dbReference>
<evidence type="ECO:0000256" key="1">
    <source>
        <dbReference type="ARBA" id="ARBA00022801"/>
    </source>
</evidence>
<feature type="domain" description="PPM-type phosphatase" evidence="3">
    <location>
        <begin position="459"/>
        <end position="677"/>
    </location>
</feature>
<protein>
    <submittedName>
        <fullName evidence="4">SpoIIE family protein phosphatase</fullName>
    </submittedName>
</protein>
<evidence type="ECO:0000313" key="4">
    <source>
        <dbReference type="EMBL" id="MFB9476235.1"/>
    </source>
</evidence>
<accession>A0ABV5P0Z1</accession>
<dbReference type="SMART" id="SM00091">
    <property type="entry name" value="PAS"/>
    <property type="match status" value="2"/>
</dbReference>
<dbReference type="InterPro" id="IPR001932">
    <property type="entry name" value="PPM-type_phosphatase-like_dom"/>
</dbReference>
<keyword evidence="1" id="KW-0378">Hydrolase</keyword>
<dbReference type="PANTHER" id="PTHR43156:SF2">
    <property type="entry name" value="STAGE II SPORULATION PROTEIN E"/>
    <property type="match status" value="1"/>
</dbReference>
<organism evidence="4 5">
    <name type="scientific">Nonomuraea salmonea</name>
    <dbReference type="NCBI Taxonomy" id="46181"/>
    <lineage>
        <taxon>Bacteria</taxon>
        <taxon>Bacillati</taxon>
        <taxon>Actinomycetota</taxon>
        <taxon>Actinomycetes</taxon>
        <taxon>Streptosporangiales</taxon>
        <taxon>Streptosporangiaceae</taxon>
        <taxon>Nonomuraea</taxon>
    </lineage>
</organism>
<proteinExistence type="predicted"/>
<feature type="domain" description="PAS" evidence="2">
    <location>
        <begin position="11"/>
        <end position="79"/>
    </location>
</feature>
<dbReference type="RefSeq" id="WP_379484995.1">
    <property type="nucleotide sequence ID" value="NZ_JBHMCF010000046.1"/>
</dbReference>
<comment type="caution">
    <text evidence="4">The sequence shown here is derived from an EMBL/GenBank/DDBJ whole genome shotgun (WGS) entry which is preliminary data.</text>
</comment>
<dbReference type="SUPFAM" id="SSF55785">
    <property type="entry name" value="PYP-like sensor domain (PAS domain)"/>
    <property type="match status" value="2"/>
</dbReference>
<dbReference type="InterPro" id="IPR029016">
    <property type="entry name" value="GAF-like_dom_sf"/>
</dbReference>
<evidence type="ECO:0000313" key="5">
    <source>
        <dbReference type="Proteomes" id="UP001589568"/>
    </source>
</evidence>
<dbReference type="EMBL" id="JBHMCF010000046">
    <property type="protein sequence ID" value="MFB9476235.1"/>
    <property type="molecule type" value="Genomic_DNA"/>
</dbReference>
<sequence length="685" mass="74581">MDDARGESAGRFALEALDSVPVAVALTLGQDHRLAYTNAACRAYFGDRPLGEPISETFRDLLRPDHVGHFDDVLATGEPVTLTETPVTLSLPAAGDEERFFSFRLSRFAQEPSGVLITAVDVTGQVTAARRASHTAERLRRILLRYQSLVQVSTQIAWVTGPTGETIEPSPGWERVTGQSWEEFRGTGWTRALHPDDREPTIRAFAEARRWHRPTRYVCRLRTKDGQYHHFEISSTPVYENDVVVEWFGTYTDIEEQWQRQRRHALLDRAARAAAEHTGLPETFGAIADVLVPALVDGCGMHLLSGFSDRPHGAPVIAKRVVTTTAREGLGPDLPFRETRFAADSGFVRAVEQRRPLHRTFPPGEPPADLLPEESTAWLTEVAANSVVLLPVMVDGAVAAVVSAATVGDRPPLSPGDVDLIGQMFEHIHDALSTIVQFQRTQQVALALQHSLLSEPADHADLQIVARYLPSPAAAEVGGDWYDSFVLPGGATVLAIGDVAGHDLEAAVQMSQLRNMLRALTVDRPCPPGQILRRLNIAMQSLAPDATATCALARVEQPQPGRWQLNYAVAGHPPPILVTRDGDCRLLEEAANPLLGVVFDQPYDSAVEPLPPGSTVLLYTDGLVERPGEDLGRGLERLREQASAFARRPLDGFCDGLLNSLLATTSTDDIALIALRVPTGSTSGP</sequence>
<reference evidence="4 5" key="1">
    <citation type="submission" date="2024-09" db="EMBL/GenBank/DDBJ databases">
        <authorList>
            <person name="Sun Q."/>
            <person name="Mori K."/>
        </authorList>
    </citation>
    <scope>NUCLEOTIDE SEQUENCE [LARGE SCALE GENOMIC DNA]</scope>
    <source>
        <strain evidence="4 5">JCM 3324</strain>
    </source>
</reference>
<evidence type="ECO:0000259" key="3">
    <source>
        <dbReference type="SMART" id="SM00331"/>
    </source>
</evidence>
<evidence type="ECO:0000259" key="2">
    <source>
        <dbReference type="SMART" id="SM00091"/>
    </source>
</evidence>